<dbReference type="EMBL" id="AP019400">
    <property type="protein sequence ID" value="BBI36178.1"/>
    <property type="molecule type" value="Genomic_DNA"/>
</dbReference>
<accession>A0A3T1DDX6</accession>
<dbReference type="Proteomes" id="UP000289856">
    <property type="component" value="Chromosome"/>
</dbReference>
<dbReference type="KEGG" id="cohn:KCTCHS21_55770"/>
<name>A0A3T1DDX6_9BACL</name>
<keyword evidence="2" id="KW-1185">Reference proteome</keyword>
<gene>
    <name evidence="1" type="ORF">KCTCHS21_55770</name>
</gene>
<dbReference type="RefSeq" id="WP_130615452.1">
    <property type="nucleotide sequence ID" value="NZ_AP019400.1"/>
</dbReference>
<dbReference type="Pfam" id="PF13489">
    <property type="entry name" value="Methyltransf_23"/>
    <property type="match status" value="1"/>
</dbReference>
<dbReference type="SUPFAM" id="SSF53335">
    <property type="entry name" value="S-adenosyl-L-methionine-dependent methyltransferases"/>
    <property type="match status" value="1"/>
</dbReference>
<evidence type="ECO:0000313" key="2">
    <source>
        <dbReference type="Proteomes" id="UP000289856"/>
    </source>
</evidence>
<evidence type="ECO:0000313" key="1">
    <source>
        <dbReference type="EMBL" id="BBI36178.1"/>
    </source>
</evidence>
<dbReference type="Gene3D" id="3.40.50.150">
    <property type="entry name" value="Vaccinia Virus protein VP39"/>
    <property type="match status" value="1"/>
</dbReference>
<organism evidence="1 2">
    <name type="scientific">Cohnella abietis</name>
    <dbReference type="NCBI Taxonomy" id="2507935"/>
    <lineage>
        <taxon>Bacteria</taxon>
        <taxon>Bacillati</taxon>
        <taxon>Bacillota</taxon>
        <taxon>Bacilli</taxon>
        <taxon>Bacillales</taxon>
        <taxon>Paenibacillaceae</taxon>
        <taxon>Cohnella</taxon>
    </lineage>
</organism>
<reference evidence="1 2" key="1">
    <citation type="submission" date="2019-01" db="EMBL/GenBank/DDBJ databases">
        <title>Complete genome sequence of Cohnella hallensis HS21 isolated from Korean fir (Abies koreana) rhizospheric soil.</title>
        <authorList>
            <person name="Jiang L."/>
            <person name="Kang S.W."/>
            <person name="Kim S."/>
            <person name="Jung J."/>
            <person name="Kim C.Y."/>
            <person name="Kim D.H."/>
            <person name="Kim S.W."/>
            <person name="Lee J."/>
        </authorList>
    </citation>
    <scope>NUCLEOTIDE SEQUENCE [LARGE SCALE GENOMIC DNA]</scope>
    <source>
        <strain evidence="1 2">HS21</strain>
    </source>
</reference>
<evidence type="ECO:0008006" key="3">
    <source>
        <dbReference type="Google" id="ProtNLM"/>
    </source>
</evidence>
<sequence>MEDIKEVEINKCWCGNEELEVFNDKYKKCMSCFTLINTPRQITSFYEVENENDDDAFYGKNYWMGHQTDDLGHPSIFQRSRKDLGERCLYWLQAVLKYKLPPGDSLEVGSGPGAFVQMMKSVGYDAQGLELSPWVAKYGSKTHGVKIINSRIEDVSDGIDAKDVIAMMDVLEHFTDPVETMSHVVRVLKDDGLLVIQTPCYNHMSYQEMLDANDPFLIQLKDQEHLFLFSKEAIAILLKQLDIRNIEFLDPLFPYDMFVMASANSLQALETDRITEFMEAKPDTRLILAMLDLFNEHRRVLAEAEERLKNNQIMERLLKVSEQDRTHRLESIQTLERMLGESEQDRAARLESIQTLERLLRESEQDRHARLETINSLEALVSEKTGGVKK</sequence>
<proteinExistence type="predicted"/>
<dbReference type="CDD" id="cd02440">
    <property type="entry name" value="AdoMet_MTases"/>
    <property type="match status" value="1"/>
</dbReference>
<dbReference type="AlphaFoldDB" id="A0A3T1DDX6"/>
<protein>
    <recommendedName>
        <fullName evidence="3">Methyltransferase type 11 domain-containing protein</fullName>
    </recommendedName>
</protein>
<dbReference type="OrthoDB" id="9815923at2"/>
<dbReference type="InterPro" id="IPR029063">
    <property type="entry name" value="SAM-dependent_MTases_sf"/>
</dbReference>